<name>A0A543HYB5_9MICO</name>
<evidence type="ECO:0000313" key="2">
    <source>
        <dbReference type="EMBL" id="TQM63346.1"/>
    </source>
</evidence>
<feature type="compositionally biased region" description="Basic and acidic residues" evidence="1">
    <location>
        <begin position="58"/>
        <end position="71"/>
    </location>
</feature>
<organism evidence="2 3">
    <name type="scientific">Klugiella xanthotipulae</name>
    <dbReference type="NCBI Taxonomy" id="244735"/>
    <lineage>
        <taxon>Bacteria</taxon>
        <taxon>Bacillati</taxon>
        <taxon>Actinomycetota</taxon>
        <taxon>Actinomycetes</taxon>
        <taxon>Micrococcales</taxon>
        <taxon>Microbacteriaceae</taxon>
        <taxon>Klugiella</taxon>
    </lineage>
</organism>
<evidence type="ECO:0000313" key="3">
    <source>
        <dbReference type="Proteomes" id="UP000318331"/>
    </source>
</evidence>
<keyword evidence="3" id="KW-1185">Reference proteome</keyword>
<accession>A0A543HYB5</accession>
<reference evidence="2 3" key="1">
    <citation type="submission" date="2019-06" db="EMBL/GenBank/DDBJ databases">
        <title>Sequencing the genomes of 1000 actinobacteria strains.</title>
        <authorList>
            <person name="Klenk H.-P."/>
        </authorList>
    </citation>
    <scope>NUCLEOTIDE SEQUENCE [LARGE SCALE GENOMIC DNA]</scope>
    <source>
        <strain evidence="2 3">DSM 18031</strain>
    </source>
</reference>
<feature type="region of interest" description="Disordered" evidence="1">
    <location>
        <begin position="1"/>
        <end position="78"/>
    </location>
</feature>
<dbReference type="EMBL" id="VFPN01000002">
    <property type="protein sequence ID" value="TQM63346.1"/>
    <property type="molecule type" value="Genomic_DNA"/>
</dbReference>
<protein>
    <submittedName>
        <fullName evidence="2">Uncharacterized protein</fullName>
    </submittedName>
</protein>
<dbReference type="Proteomes" id="UP000318331">
    <property type="component" value="Unassembled WGS sequence"/>
</dbReference>
<dbReference type="AlphaFoldDB" id="A0A543HYB5"/>
<proteinExistence type="predicted"/>
<sequence length="78" mass="8758">MRPSSARNRTRVVPDTEPKRSRKRVSRRVVRPAVPGTDERPQGGLDPTLASEDSDESWGDRAEGNDGDLLRNRPPHWG</sequence>
<feature type="compositionally biased region" description="Basic residues" evidence="1">
    <location>
        <begin position="20"/>
        <end position="30"/>
    </location>
</feature>
<evidence type="ECO:0000256" key="1">
    <source>
        <dbReference type="SAM" id="MobiDB-lite"/>
    </source>
</evidence>
<comment type="caution">
    <text evidence="2">The sequence shown here is derived from an EMBL/GenBank/DDBJ whole genome shotgun (WGS) entry which is preliminary data.</text>
</comment>
<gene>
    <name evidence="2" type="ORF">FB466_1607</name>
</gene>